<dbReference type="AlphaFoldDB" id="A0A1R2B005"/>
<dbReference type="Proteomes" id="UP000187209">
    <property type="component" value="Unassembled WGS sequence"/>
</dbReference>
<evidence type="ECO:0000313" key="2">
    <source>
        <dbReference type="EMBL" id="OMJ70067.1"/>
    </source>
</evidence>
<feature type="compositionally biased region" description="Basic and acidic residues" evidence="1">
    <location>
        <begin position="16"/>
        <end position="26"/>
    </location>
</feature>
<reference evidence="2 3" key="1">
    <citation type="submission" date="2016-11" db="EMBL/GenBank/DDBJ databases">
        <title>The macronuclear genome of Stentor coeruleus: a giant cell with tiny introns.</title>
        <authorList>
            <person name="Slabodnick M."/>
            <person name="Ruby J.G."/>
            <person name="Reiff S.B."/>
            <person name="Swart E.C."/>
            <person name="Gosai S."/>
            <person name="Prabakaran S."/>
            <person name="Witkowska E."/>
            <person name="Larue G.E."/>
            <person name="Fisher S."/>
            <person name="Freeman R.M."/>
            <person name="Gunawardena J."/>
            <person name="Chu W."/>
            <person name="Stover N.A."/>
            <person name="Gregory B.D."/>
            <person name="Nowacki M."/>
            <person name="Derisi J."/>
            <person name="Roy S.W."/>
            <person name="Marshall W.F."/>
            <person name="Sood P."/>
        </authorList>
    </citation>
    <scope>NUCLEOTIDE SEQUENCE [LARGE SCALE GENOMIC DNA]</scope>
    <source>
        <strain evidence="2">WM001</strain>
    </source>
</reference>
<comment type="caution">
    <text evidence="2">The sequence shown here is derived from an EMBL/GenBank/DDBJ whole genome shotgun (WGS) entry which is preliminary data.</text>
</comment>
<evidence type="ECO:0000256" key="1">
    <source>
        <dbReference type="SAM" id="MobiDB-lite"/>
    </source>
</evidence>
<accession>A0A1R2B005</accession>
<name>A0A1R2B005_9CILI</name>
<dbReference type="EMBL" id="MPUH01001128">
    <property type="protein sequence ID" value="OMJ70067.1"/>
    <property type="molecule type" value="Genomic_DNA"/>
</dbReference>
<keyword evidence="3" id="KW-1185">Reference proteome</keyword>
<organism evidence="2 3">
    <name type="scientific">Stentor coeruleus</name>
    <dbReference type="NCBI Taxonomy" id="5963"/>
    <lineage>
        <taxon>Eukaryota</taxon>
        <taxon>Sar</taxon>
        <taxon>Alveolata</taxon>
        <taxon>Ciliophora</taxon>
        <taxon>Postciliodesmatophora</taxon>
        <taxon>Heterotrichea</taxon>
        <taxon>Heterotrichida</taxon>
        <taxon>Stentoridae</taxon>
        <taxon>Stentor</taxon>
    </lineage>
</organism>
<evidence type="ECO:0000313" key="3">
    <source>
        <dbReference type="Proteomes" id="UP000187209"/>
    </source>
</evidence>
<sequence length="919" mass="107457">MEFKSILDSVTKLRKNLQDKRKERSYSRSNSPKGMNASTLHEYSEEKTQIIYEHFKKPIGIPTNRNELIEKYSSWKCPLPRPKSRQKTYKLDAADLLIISIAKVLKKYFTELKQYSFKEQSLSRKPPIKKYTRGRSASESEKTEDLRPFAFKNDLNIKTTKKILKKDNHKAVIVLMTQCLNILVNRTIRLTFMMIQQYGHCGVYKVFFSKIHMVLDSRLKFVFRGVVRESQLRGELPKLSEICTPKFFKYNTPKANEILKFDKKPSTGLLGHFSKLPESRKFLSLTPKAELPITPGKIVKTSIIQACELEKSRISEVDESEHNPTFGLDTETSRLSIEEIKAQTSQRSIEIRRNLEELDHSSNFQSALLNRSKLITINSLNTSVRKSENVSAPNTASLAKSPSKSNIKTLIGYEISPIKLKSVNNSATTNAIEDTWNQSHIEMTENYEELSLKSFAQHGHFSSFDKDNSIVKNLLSENNDYSKNYGKMKSASYIKEDSESFTRDYNLLSLKSCKSKQNSDKPIYINKRPNNNSELAKRKRFIFISRLEVLSRLEEKFYNKVNIEYKRFLKALWIMSCEEIIEGVTKVIKMRMKEIWNELNINKPKKVYVKCIKNLCDIGRKSFCKMKILAMNRWSTAAKEKALRISKQKSALKSLTGLLHKKILIKLSPCFILLKPSYKPRALYTESLFFTIKNVESLISRLFRKRKSYGFTKILSFSIKTLQNPFKVLQPSISNLSPLLPCSRRHFKKSETRYEDSYLECNEPIFLLPGQELIIDKLKKLLYPKLLAIISRFLKTRLIKLCDAIIKIEKNVLGNYMMNWKNMKKQNKMPMPILSLTKFLEVLKKKAFPFLWHSWKCLKNVGSTTQKVFQKVLLRKYIEIWEKHVVRNSDKWIECFYSWRSQNKLEKMYKLKEYKQIFK</sequence>
<protein>
    <submittedName>
        <fullName evidence="2">Uncharacterized protein</fullName>
    </submittedName>
</protein>
<feature type="compositionally biased region" description="Polar residues" evidence="1">
    <location>
        <begin position="27"/>
        <end position="40"/>
    </location>
</feature>
<proteinExistence type="predicted"/>
<gene>
    <name evidence="2" type="ORF">SteCoe_32053</name>
</gene>
<feature type="region of interest" description="Disordered" evidence="1">
    <location>
        <begin position="16"/>
        <end position="40"/>
    </location>
</feature>